<proteinExistence type="predicted"/>
<evidence type="ECO:0000313" key="4">
    <source>
        <dbReference type="Proteomes" id="UP000182312"/>
    </source>
</evidence>
<dbReference type="EMBL" id="JRKN01000017">
    <property type="protein sequence ID" value="KGJ03813.1"/>
    <property type="molecule type" value="Genomic_DNA"/>
</dbReference>
<dbReference type="RefSeq" id="WP_036741822.1">
    <property type="nucleotide sequence ID" value="NZ_FOJO01000016.1"/>
</dbReference>
<dbReference type="eggNOG" id="COG4583">
    <property type="taxonomic scope" value="Bacteria"/>
</dbReference>
<dbReference type="EMBL" id="FOJO01000016">
    <property type="protein sequence ID" value="SFA56968.1"/>
    <property type="molecule type" value="Genomic_DNA"/>
</dbReference>
<evidence type="ECO:0000313" key="2">
    <source>
        <dbReference type="EMBL" id="SFA56968.1"/>
    </source>
</evidence>
<dbReference type="AlphaFoldDB" id="A0A099F0N6"/>
<organism evidence="1 3">
    <name type="scientific">Paracoccus halophilus</name>
    <dbReference type="NCBI Taxonomy" id="376733"/>
    <lineage>
        <taxon>Bacteria</taxon>
        <taxon>Pseudomonadati</taxon>
        <taxon>Pseudomonadota</taxon>
        <taxon>Alphaproteobacteria</taxon>
        <taxon>Rhodobacterales</taxon>
        <taxon>Paracoccaceae</taxon>
        <taxon>Paracoccus</taxon>
    </lineage>
</organism>
<dbReference type="Proteomes" id="UP000029846">
    <property type="component" value="Unassembled WGS sequence"/>
</dbReference>
<sequence length="172" mass="18180">MAEALARISQIDDLGMIQIRADLGRAGDAIAEAAGLALPGQGRVTTDGSRILGWMSPDELLLVLPRAEAAQALAALQDALSTEHALVLDVSDMRAAFRIQGDKALHVLMKLCPADLASMPQDGLRRTRAAQAACGIWREPGGYVLIGFRSVADYLRGLLQGAALPGSQLDPR</sequence>
<dbReference type="STRING" id="376733.SAMN04487972_11643"/>
<accession>A0A099F0N6</accession>
<reference evidence="1 3" key="2">
    <citation type="submission" date="2014-10" db="EMBL/GenBank/DDBJ databases">
        <title>Paracoccus sanguinis sp. nov., isolated from clinical specimens of New York State patients.</title>
        <authorList>
            <person name="Mingle L.A."/>
            <person name="Cole J.A."/>
            <person name="Lapierre P."/>
            <person name="Musser K.A."/>
        </authorList>
    </citation>
    <scope>NUCLEOTIDE SEQUENCE [LARGE SCALE GENOMIC DNA]</scope>
    <source>
        <strain evidence="1 3">JCM 14014</strain>
    </source>
</reference>
<dbReference type="Proteomes" id="UP000182312">
    <property type="component" value="Unassembled WGS sequence"/>
</dbReference>
<dbReference type="Pfam" id="PF04268">
    <property type="entry name" value="SoxG"/>
    <property type="match status" value="1"/>
</dbReference>
<reference evidence="1 3" key="1">
    <citation type="submission" date="2014-09" db="EMBL/GenBank/DDBJ databases">
        <authorList>
            <person name="McGinnis J.M."/>
            <person name="Wolfgang W.J."/>
        </authorList>
    </citation>
    <scope>NUCLEOTIDE SEQUENCE [LARGE SCALE GENOMIC DNA]</scope>
    <source>
        <strain evidence="1 3">JCM 14014</strain>
    </source>
</reference>
<dbReference type="SUPFAM" id="SSF103025">
    <property type="entry name" value="Folate-binding domain"/>
    <property type="match status" value="1"/>
</dbReference>
<keyword evidence="3" id="KW-1185">Reference proteome</keyword>
<reference evidence="2 4" key="3">
    <citation type="submission" date="2016-10" db="EMBL/GenBank/DDBJ databases">
        <authorList>
            <person name="de Groot N.N."/>
        </authorList>
    </citation>
    <scope>NUCLEOTIDE SEQUENCE [LARGE SCALE GENOMIC DNA]</scope>
    <source>
        <strain evidence="2 4">CGMCC 1.6117</strain>
    </source>
</reference>
<evidence type="ECO:0000313" key="1">
    <source>
        <dbReference type="EMBL" id="KGJ03813.1"/>
    </source>
</evidence>
<dbReference type="OrthoDB" id="9814782at2"/>
<dbReference type="InterPro" id="IPR007375">
    <property type="entry name" value="SoxG"/>
</dbReference>
<name>A0A099F0N6_9RHOB</name>
<dbReference type="InterPro" id="IPR027266">
    <property type="entry name" value="TrmE/GcvT-like"/>
</dbReference>
<evidence type="ECO:0000313" key="3">
    <source>
        <dbReference type="Proteomes" id="UP000029846"/>
    </source>
</evidence>
<protein>
    <submittedName>
        <fullName evidence="1">Sarcosine oxidase subunit gamma</fullName>
    </submittedName>
</protein>
<dbReference type="Gene3D" id="3.30.70.1520">
    <property type="entry name" value="Heterotetrameric sarcosine oxidase"/>
    <property type="match status" value="1"/>
</dbReference>
<dbReference type="Gene3D" id="3.30.1360.120">
    <property type="entry name" value="Probable tRNA modification gtpase trme, domain 1"/>
    <property type="match status" value="1"/>
</dbReference>
<gene>
    <name evidence="1" type="ORF">IT41_12815</name>
    <name evidence="2" type="ORF">SAMN04487972_11643</name>
</gene>